<reference evidence="3" key="1">
    <citation type="submission" date="2013-03" db="EMBL/GenBank/DDBJ databases">
        <title>Genome sequence of Chthonomonas calidirosea, the first sequenced genome from the Armatimonadetes phylum (formally candidate division OP10).</title>
        <authorList>
            <person name="Lee K.C.Y."/>
            <person name="Morgan X.C."/>
            <person name="Dunfield P.F."/>
            <person name="Tamas I."/>
            <person name="Houghton K.M."/>
            <person name="Vyssotski M."/>
            <person name="Ryan J.L.J."/>
            <person name="Lagutin K."/>
            <person name="McDonald I.R."/>
            <person name="Stott M.B."/>
        </authorList>
    </citation>
    <scope>NUCLEOTIDE SEQUENCE [LARGE SCALE GENOMIC DNA]</scope>
    <source>
        <strain evidence="3">DSM 23976 / ICMP 18418 / T49</strain>
    </source>
</reference>
<dbReference type="InterPro" id="IPR009875">
    <property type="entry name" value="PilZ_domain"/>
</dbReference>
<evidence type="ECO:0000313" key="3">
    <source>
        <dbReference type="Proteomes" id="UP000014227"/>
    </source>
</evidence>
<protein>
    <submittedName>
        <fullName evidence="2">PilZ domain</fullName>
    </submittedName>
</protein>
<dbReference type="KEGG" id="ccz:CCALI_02136"/>
<gene>
    <name evidence="2" type="ORF">CCALI_02136</name>
</gene>
<dbReference type="SUPFAM" id="SSF141371">
    <property type="entry name" value="PilZ domain-like"/>
    <property type="match status" value="1"/>
</dbReference>
<dbReference type="GO" id="GO:0035438">
    <property type="term" value="F:cyclic-di-GMP binding"/>
    <property type="evidence" value="ECO:0007669"/>
    <property type="project" value="InterPro"/>
</dbReference>
<feature type="domain" description="PilZ" evidence="1">
    <location>
        <begin position="13"/>
        <end position="104"/>
    </location>
</feature>
<dbReference type="Gene3D" id="2.40.10.220">
    <property type="entry name" value="predicted glycosyltransferase like domains"/>
    <property type="match status" value="1"/>
</dbReference>
<organism evidence="2 3">
    <name type="scientific">Chthonomonas calidirosea (strain DSM 23976 / ICMP 18418 / T49)</name>
    <dbReference type="NCBI Taxonomy" id="1303518"/>
    <lineage>
        <taxon>Bacteria</taxon>
        <taxon>Bacillati</taxon>
        <taxon>Armatimonadota</taxon>
        <taxon>Chthonomonadia</taxon>
        <taxon>Chthonomonadales</taxon>
        <taxon>Chthonomonadaceae</taxon>
        <taxon>Chthonomonas</taxon>
    </lineage>
</organism>
<evidence type="ECO:0000259" key="1">
    <source>
        <dbReference type="Pfam" id="PF07238"/>
    </source>
</evidence>
<dbReference type="EMBL" id="HF951689">
    <property type="protein sequence ID" value="CCW35943.1"/>
    <property type="molecule type" value="Genomic_DNA"/>
</dbReference>
<accession>S0EZN0</accession>
<evidence type="ECO:0000313" key="2">
    <source>
        <dbReference type="EMBL" id="CCW35943.1"/>
    </source>
</evidence>
<dbReference type="Pfam" id="PF07238">
    <property type="entry name" value="PilZ"/>
    <property type="match status" value="1"/>
</dbReference>
<sequence length="127" mass="14304">MGKSRSTPTCFVERRASARLKLTFPVEIAFRETEDWTVTNGVEIGAGGLRFLYPHEIAPTTSMKVRFILPTPSGNASFQFRATVLRCQQLLTLTDTLFEIAAKFDISSIEEALRLEQTLIYQLTTTQ</sequence>
<dbReference type="PATRIC" id="fig|1303518.3.peg.2212"/>
<dbReference type="Proteomes" id="UP000014227">
    <property type="component" value="Chromosome I"/>
</dbReference>
<dbReference type="RefSeq" id="WP_016483466.1">
    <property type="nucleotide sequence ID" value="NC_021487.1"/>
</dbReference>
<proteinExistence type="predicted"/>
<dbReference type="HOGENOM" id="CLU_1966653_0_0_0"/>
<dbReference type="InParanoid" id="S0EZN0"/>
<keyword evidence="3" id="KW-1185">Reference proteome</keyword>
<dbReference type="STRING" id="454171.CP488_01954"/>
<name>S0EZN0_CHTCT</name>
<dbReference type="AlphaFoldDB" id="S0EZN0"/>